<keyword evidence="2" id="KW-0472">Membrane</keyword>
<name>A0ABQ4K9Y5_9BACI</name>
<dbReference type="Proteomes" id="UP000680279">
    <property type="component" value="Unassembled WGS sequence"/>
</dbReference>
<feature type="compositionally biased region" description="Basic and acidic residues" evidence="1">
    <location>
        <begin position="108"/>
        <end position="132"/>
    </location>
</feature>
<evidence type="ECO:0000256" key="1">
    <source>
        <dbReference type="SAM" id="MobiDB-lite"/>
    </source>
</evidence>
<evidence type="ECO:0000313" key="3">
    <source>
        <dbReference type="EMBL" id="GIN21816.1"/>
    </source>
</evidence>
<accession>A0ABQ4K9Y5</accession>
<keyword evidence="4" id="KW-1185">Reference proteome</keyword>
<feature type="compositionally biased region" description="Acidic residues" evidence="1">
    <location>
        <begin position="59"/>
        <end position="80"/>
    </location>
</feature>
<evidence type="ECO:0000313" key="4">
    <source>
        <dbReference type="Proteomes" id="UP000680279"/>
    </source>
</evidence>
<dbReference type="RefSeq" id="WP_018706932.1">
    <property type="nucleotide sequence ID" value="NZ_BOQT01000011.1"/>
</dbReference>
<gene>
    <name evidence="3" type="ORF">J1TS3_29500</name>
</gene>
<feature type="transmembrane region" description="Helical" evidence="2">
    <location>
        <begin position="18"/>
        <end position="36"/>
    </location>
</feature>
<feature type="compositionally biased region" description="Polar residues" evidence="1">
    <location>
        <begin position="133"/>
        <end position="145"/>
    </location>
</feature>
<dbReference type="EMBL" id="BOQT01000011">
    <property type="protein sequence ID" value="GIN21816.1"/>
    <property type="molecule type" value="Genomic_DNA"/>
</dbReference>
<keyword evidence="2" id="KW-1133">Transmembrane helix</keyword>
<feature type="region of interest" description="Disordered" evidence="1">
    <location>
        <begin position="54"/>
        <end position="156"/>
    </location>
</feature>
<proteinExistence type="predicted"/>
<feature type="compositionally biased region" description="Acidic residues" evidence="1">
    <location>
        <begin position="146"/>
        <end position="156"/>
    </location>
</feature>
<evidence type="ECO:0000256" key="2">
    <source>
        <dbReference type="SAM" id="Phobius"/>
    </source>
</evidence>
<comment type="caution">
    <text evidence="3">The sequence shown here is derived from an EMBL/GenBank/DDBJ whole genome shotgun (WGS) entry which is preliminary data.</text>
</comment>
<protein>
    <submittedName>
        <fullName evidence="3">Uncharacterized protein</fullName>
    </submittedName>
</protein>
<reference evidence="3 4" key="1">
    <citation type="submission" date="2021-03" db="EMBL/GenBank/DDBJ databases">
        <title>Antimicrobial resistance genes in bacteria isolated from Japanese honey, and their potential for conferring macrolide and lincosamide resistance in the American foulbrood pathogen Paenibacillus larvae.</title>
        <authorList>
            <person name="Okamoto M."/>
            <person name="Kumagai M."/>
            <person name="Kanamori H."/>
            <person name="Takamatsu D."/>
        </authorList>
    </citation>
    <scope>NUCLEOTIDE SEQUENCE [LARGE SCALE GENOMIC DNA]</scope>
    <source>
        <strain evidence="3 4">J1TS3</strain>
    </source>
</reference>
<organism evidence="3 4">
    <name type="scientific">Siminovitchia fordii</name>
    <dbReference type="NCBI Taxonomy" id="254759"/>
    <lineage>
        <taxon>Bacteria</taxon>
        <taxon>Bacillati</taxon>
        <taxon>Bacillota</taxon>
        <taxon>Bacilli</taxon>
        <taxon>Bacillales</taxon>
        <taxon>Bacillaceae</taxon>
        <taxon>Siminovitchia</taxon>
    </lineage>
</organism>
<feature type="compositionally biased region" description="Basic and acidic residues" evidence="1">
    <location>
        <begin position="81"/>
        <end position="101"/>
    </location>
</feature>
<sequence>MRGFQIAKKVVVSLNQNLIIKWLAILYLFICIAFHLTSPTTALYTHEEKISGVMSVNDQQEETDESNDTVPADQDEEIDRESDLDNNEAKSVEIEEQKDKIEDMEEAGDPKNKVDHDAATQSEKGEPIKSEPGDQQTDISNNADVSSEEEGKEQVP</sequence>
<keyword evidence="2" id="KW-0812">Transmembrane</keyword>